<dbReference type="STRING" id="1664694.A0A0N0NKJ3"/>
<organism evidence="8 9">
    <name type="scientific">Cyphellophora attinorum</name>
    <dbReference type="NCBI Taxonomy" id="1664694"/>
    <lineage>
        <taxon>Eukaryota</taxon>
        <taxon>Fungi</taxon>
        <taxon>Dikarya</taxon>
        <taxon>Ascomycota</taxon>
        <taxon>Pezizomycotina</taxon>
        <taxon>Eurotiomycetes</taxon>
        <taxon>Chaetothyriomycetidae</taxon>
        <taxon>Chaetothyriales</taxon>
        <taxon>Cyphellophoraceae</taxon>
        <taxon>Cyphellophora</taxon>
    </lineage>
</organism>
<dbReference type="InterPro" id="IPR001138">
    <property type="entry name" value="Zn2Cys6_DnaBD"/>
</dbReference>
<dbReference type="GO" id="GO:0000981">
    <property type="term" value="F:DNA-binding transcription factor activity, RNA polymerase II-specific"/>
    <property type="evidence" value="ECO:0007669"/>
    <property type="project" value="InterPro"/>
</dbReference>
<reference evidence="8 9" key="1">
    <citation type="submission" date="2015-06" db="EMBL/GenBank/DDBJ databases">
        <title>Draft genome of the ant-associated black yeast Phialophora attae CBS 131958.</title>
        <authorList>
            <person name="Moreno L.F."/>
            <person name="Stielow B.J."/>
            <person name="de Hoog S."/>
            <person name="Vicente V.A."/>
            <person name="Weiss V.A."/>
            <person name="de Vries M."/>
            <person name="Cruz L.M."/>
            <person name="Souza E.M."/>
        </authorList>
    </citation>
    <scope>NUCLEOTIDE SEQUENCE [LARGE SCALE GENOMIC DNA]</scope>
    <source>
        <strain evidence="8 9">CBS 131958</strain>
    </source>
</reference>
<comment type="caution">
    <text evidence="8">The sequence shown here is derived from an EMBL/GenBank/DDBJ whole genome shotgun (WGS) entry which is preliminary data.</text>
</comment>
<sequence>MSTQSSRPLYPKGSPPRRPETVEQGSSTSRQAKYVATACEACKKAKRKCDGDKPCQACREKKVQCVYDEAKDGRRGRKRALDELHAKGEALDVILDFIRTHDDRAVADLSRLIKTDASVDQITAQARTATSPRSRRKSKDRPRIDVMSIATMTDEPLVRVPARPWTNVTADDEFVSHLMTVYFTWHHESYPCVNRDIFLGAMQSGDLDSLYCSPFLVNCLLLTACLYSDHPLAFAYDRDSTTRGLHFADEVAKLWAEEEGRSTLALLQGLVALSMGFGFLKKDRQAMIYVRQLPIVCIELSRRVRSLIIQGHQEYTTDDYQRSMRMARWSAFAIEVDFSMIWVKPLGLAKPGAPRPGLYAARFDLREIGADILPSILSGDPDDSPIPGHPILDRTARMERLKWLFERLQTYRDDLPSYARIDVEAVPSWSLIELHLSWNDYHMTVCGLILADINIASSVREHTQSAMLESCRGIAELIEWSERSLGPTTLWCPWTFQSATMAAYALVDVLPEGLGIAQLLHVVIGYLSVAAKRWMLGRGVMKMLWIRLQERSLVDHLLPATAVIFRSSAVDSWTADDYYLFSGCMYPNYAAIGEKGRELADMGELLDQWSRLNVVDGEIDRKQLN</sequence>
<dbReference type="CDD" id="cd12148">
    <property type="entry name" value="fungal_TF_MHR"/>
    <property type="match status" value="1"/>
</dbReference>
<evidence type="ECO:0000256" key="1">
    <source>
        <dbReference type="ARBA" id="ARBA00022723"/>
    </source>
</evidence>
<accession>A0A0N0NKJ3</accession>
<dbReference type="SMART" id="SM00066">
    <property type="entry name" value="GAL4"/>
    <property type="match status" value="1"/>
</dbReference>
<feature type="region of interest" description="Disordered" evidence="6">
    <location>
        <begin position="1"/>
        <end position="31"/>
    </location>
</feature>
<evidence type="ECO:0000256" key="3">
    <source>
        <dbReference type="ARBA" id="ARBA00023125"/>
    </source>
</evidence>
<dbReference type="PANTHER" id="PTHR47256:SF1">
    <property type="entry name" value="ZN(II)2CYS6 TRANSCRIPTION FACTOR (EUROFUNG)"/>
    <property type="match status" value="1"/>
</dbReference>
<dbReference type="Pfam" id="PF00172">
    <property type="entry name" value="Zn_clus"/>
    <property type="match status" value="1"/>
</dbReference>
<dbReference type="InterPro" id="IPR036864">
    <property type="entry name" value="Zn2-C6_fun-type_DNA-bd_sf"/>
</dbReference>
<keyword evidence="1" id="KW-0479">Metal-binding</keyword>
<dbReference type="AlphaFoldDB" id="A0A0N0NKJ3"/>
<dbReference type="CDD" id="cd00067">
    <property type="entry name" value="GAL4"/>
    <property type="match status" value="1"/>
</dbReference>
<dbReference type="RefSeq" id="XP_017998174.1">
    <property type="nucleotide sequence ID" value="XM_018139822.1"/>
</dbReference>
<keyword evidence="4" id="KW-0804">Transcription</keyword>
<dbReference type="PROSITE" id="PS00463">
    <property type="entry name" value="ZN2_CY6_FUNGAL_1"/>
    <property type="match status" value="1"/>
</dbReference>
<keyword evidence="2" id="KW-0805">Transcription regulation</keyword>
<keyword evidence="5" id="KW-0539">Nucleus</keyword>
<dbReference type="OrthoDB" id="2593732at2759"/>
<dbReference type="InterPro" id="IPR053187">
    <property type="entry name" value="Notoamide_regulator"/>
</dbReference>
<dbReference type="GO" id="GO:0008270">
    <property type="term" value="F:zinc ion binding"/>
    <property type="evidence" value="ECO:0007669"/>
    <property type="project" value="InterPro"/>
</dbReference>
<gene>
    <name evidence="8" type="ORF">AB675_1100</name>
</gene>
<evidence type="ECO:0000256" key="4">
    <source>
        <dbReference type="ARBA" id="ARBA00023163"/>
    </source>
</evidence>
<dbReference type="Pfam" id="PF04082">
    <property type="entry name" value="Fungal_trans"/>
    <property type="match status" value="1"/>
</dbReference>
<evidence type="ECO:0000313" key="8">
    <source>
        <dbReference type="EMBL" id="KPI38211.1"/>
    </source>
</evidence>
<dbReference type="PROSITE" id="PS50048">
    <property type="entry name" value="ZN2_CY6_FUNGAL_2"/>
    <property type="match status" value="1"/>
</dbReference>
<evidence type="ECO:0000313" key="9">
    <source>
        <dbReference type="Proteomes" id="UP000038010"/>
    </source>
</evidence>
<evidence type="ECO:0000259" key="7">
    <source>
        <dbReference type="PROSITE" id="PS50048"/>
    </source>
</evidence>
<evidence type="ECO:0000256" key="6">
    <source>
        <dbReference type="SAM" id="MobiDB-lite"/>
    </source>
</evidence>
<dbReference type="InterPro" id="IPR007219">
    <property type="entry name" value="XnlR_reg_dom"/>
</dbReference>
<dbReference type="VEuPathDB" id="FungiDB:AB675_1100"/>
<dbReference type="SUPFAM" id="SSF57701">
    <property type="entry name" value="Zn2/Cys6 DNA-binding domain"/>
    <property type="match status" value="1"/>
</dbReference>
<protein>
    <submittedName>
        <fullName evidence="8">Nitrogen assimilation transcription factor nit-4</fullName>
    </submittedName>
</protein>
<evidence type="ECO:0000256" key="5">
    <source>
        <dbReference type="ARBA" id="ARBA00023242"/>
    </source>
</evidence>
<dbReference type="GO" id="GO:0006351">
    <property type="term" value="P:DNA-templated transcription"/>
    <property type="evidence" value="ECO:0007669"/>
    <property type="project" value="InterPro"/>
</dbReference>
<dbReference type="EMBL" id="LFJN01000020">
    <property type="protein sequence ID" value="KPI38211.1"/>
    <property type="molecule type" value="Genomic_DNA"/>
</dbReference>
<evidence type="ECO:0000256" key="2">
    <source>
        <dbReference type="ARBA" id="ARBA00023015"/>
    </source>
</evidence>
<proteinExistence type="predicted"/>
<dbReference type="PANTHER" id="PTHR47256">
    <property type="entry name" value="ZN(II)2CYS6 TRANSCRIPTION FACTOR (EUROFUNG)-RELATED"/>
    <property type="match status" value="1"/>
</dbReference>
<dbReference type="GeneID" id="28731691"/>
<keyword evidence="9" id="KW-1185">Reference proteome</keyword>
<feature type="domain" description="Zn(2)-C6 fungal-type" evidence="7">
    <location>
        <begin position="38"/>
        <end position="67"/>
    </location>
</feature>
<dbReference type="Gene3D" id="4.10.240.10">
    <property type="entry name" value="Zn(2)-C6 fungal-type DNA-binding domain"/>
    <property type="match status" value="1"/>
</dbReference>
<keyword evidence="3" id="KW-0238">DNA-binding</keyword>
<dbReference type="Proteomes" id="UP000038010">
    <property type="component" value="Unassembled WGS sequence"/>
</dbReference>
<dbReference type="GO" id="GO:0003677">
    <property type="term" value="F:DNA binding"/>
    <property type="evidence" value="ECO:0007669"/>
    <property type="project" value="UniProtKB-KW"/>
</dbReference>
<name>A0A0N0NKJ3_9EURO</name>